<keyword evidence="2" id="KW-1185">Reference proteome</keyword>
<protein>
    <submittedName>
        <fullName evidence="1">Uncharacterized protein</fullName>
    </submittedName>
</protein>
<organism evidence="1 2">
    <name type="scientific">Pluteus cervinus</name>
    <dbReference type="NCBI Taxonomy" id="181527"/>
    <lineage>
        <taxon>Eukaryota</taxon>
        <taxon>Fungi</taxon>
        <taxon>Dikarya</taxon>
        <taxon>Basidiomycota</taxon>
        <taxon>Agaricomycotina</taxon>
        <taxon>Agaricomycetes</taxon>
        <taxon>Agaricomycetidae</taxon>
        <taxon>Agaricales</taxon>
        <taxon>Pluteineae</taxon>
        <taxon>Pluteaceae</taxon>
        <taxon>Pluteus</taxon>
    </lineage>
</organism>
<evidence type="ECO:0000313" key="1">
    <source>
        <dbReference type="EMBL" id="TFK74611.1"/>
    </source>
</evidence>
<accession>A0ACD3BAD2</accession>
<sequence>MRERKGESSSGSSATRSAPLPLYESHPPNWLPKAHLSADLGYPGFHPPRPGQEEDLLSEANVRHGFTAPQPVNAEHFSAQSMINDSLHSEDVFSKLEELMNEVFLRKAERLPGIPTPSFRIPTRVTLNDAKRQAWLADLANPDVPLHKLGKSVPHGAKGHDLLDLLHSNDVAIPRAVWFLRVLGANETAGLRNRPTYNPTQYSIDWANLVTSYMKKQLTDIALPSAPRPGLNIKQTFKGVLSDADSRERWISRFSYCLKLLRTFYSEGLVDKRTFLVWVVQQMATCNLAQAGFITRLADEYLDGIVCNRALTKPLAEACLCKLNEVRVTSAQEHLADTEQLIISILQRICLAIPDAFVSPRLWSLQSNLIQEALGEDILDHPKDDKHIEQCSRDIRQLITDNVSDIQRRNDAMLFRKLPPHISTNTLGSAVSDVKLLNSISSNTDLSALTFFGNDSLDSSAFADKLNLLLTWSITPLQYGDHRPLACVTLLRLWRDKANERASRRSSTPPDEFLQDQLFDWLDSSDVASQPDNIRDIALLYGKLVGSALFSYVAYIQRLIARGEMGLEPSEGTESPHRKFLLWIPLSDTDPALTLQRKMTLYGPRARETPEDANERAIRKEIRLILPELFGGEALPTPESTAALLSQCAQFVSATRYEQVRTFRLWLLPIIKRTITNEEPGSSHPTLLKTYSVVVELMTYAKCFHTLLDMTLAVLEHCVTNDLLTAVIETLQRFSTVWACMDAMNRIVPELDNAHQLWRGRGVRSRTLLDLLLEFDNGRYLSDVSRQRVVADVGGLVLALQPVIDQPIPVPDILSEIFLLSEDTNPKAPLDLATGLWIKYRSSADWAWKVWDSTFASLRQVPNIIPDAEARRASAIRYGTFLCHIDQHLPHGMDHEVLQWFEGPGQNDVLSLSAEMWEVLTIVLLHLSIHGALKTTTILRGLVYPAWNLGASTQDDQSTPAIETLITASNNLCKFLLLQDVSDQVVNFPLDLLDVQCIRTHRREVFLEPHFSLFVSSIPILILLEHNPHIPEHVRENSSSLRQLLCQDRDCRKGAHRNLVAIQDAFEQSLHVMDQNADDVSKSIVSGLATLLGDSTDDIDVSNWPAITCLLSPWKIASTTLQFQFLLRQMGRALPQDASAGSALDKLTLMIFRNSMSSEEAYYVAQMVRGVDGAVAEKFVNNGIRCMGEMLKTGSLAAGTLTDTLKRASELLRVLVHVAEPLRKDPTVIPTIESATQDNFFPALASQLSTLEGALTSNQSEPGQYTQEIILLARLLQFDLGFRGVWTNGTKNHCGSLSLSLYKLTLLYGTGDHLDLIAYPLLFDTLIYLLDEIPLDIKSPTADPFRHYPTMSPTELPFDLPQEFRAQIMTLLPHLPPNDAVANLVTSHRDAAGNLIHGAPVTNRPWEWIENLGEPPISDPKEEERERDEKARLKTNYLIKNSGSLPLETFAARLTGDGVPGRHPDINLRCFEDGLSGESIFKRDWRETRIELDISTLSVGTSTNRMDEDHDGIGGSDVSMAGIPYSSTGIKSTGEKRPPSRGSPASSVVSRSSARNAGSSMRFSPSHRMSVSTMSSEVIDVDAIGTANSGGGARTAEKRKATGSAASDDEIEIIEGPVTARPTQPAAKKQKVRAATKTKAKKK</sequence>
<dbReference type="EMBL" id="ML208267">
    <property type="protein sequence ID" value="TFK74611.1"/>
    <property type="molecule type" value="Genomic_DNA"/>
</dbReference>
<reference evidence="1 2" key="1">
    <citation type="journal article" date="2019" name="Nat. Ecol. Evol.">
        <title>Megaphylogeny resolves global patterns of mushroom evolution.</title>
        <authorList>
            <person name="Varga T."/>
            <person name="Krizsan K."/>
            <person name="Foldi C."/>
            <person name="Dima B."/>
            <person name="Sanchez-Garcia M."/>
            <person name="Sanchez-Ramirez S."/>
            <person name="Szollosi G.J."/>
            <person name="Szarkandi J.G."/>
            <person name="Papp V."/>
            <person name="Albert L."/>
            <person name="Andreopoulos W."/>
            <person name="Angelini C."/>
            <person name="Antonin V."/>
            <person name="Barry K.W."/>
            <person name="Bougher N.L."/>
            <person name="Buchanan P."/>
            <person name="Buyck B."/>
            <person name="Bense V."/>
            <person name="Catcheside P."/>
            <person name="Chovatia M."/>
            <person name="Cooper J."/>
            <person name="Damon W."/>
            <person name="Desjardin D."/>
            <person name="Finy P."/>
            <person name="Geml J."/>
            <person name="Haridas S."/>
            <person name="Hughes K."/>
            <person name="Justo A."/>
            <person name="Karasinski D."/>
            <person name="Kautmanova I."/>
            <person name="Kiss B."/>
            <person name="Kocsube S."/>
            <person name="Kotiranta H."/>
            <person name="LaButti K.M."/>
            <person name="Lechner B.E."/>
            <person name="Liimatainen K."/>
            <person name="Lipzen A."/>
            <person name="Lukacs Z."/>
            <person name="Mihaltcheva S."/>
            <person name="Morgado L.N."/>
            <person name="Niskanen T."/>
            <person name="Noordeloos M.E."/>
            <person name="Ohm R.A."/>
            <person name="Ortiz-Santana B."/>
            <person name="Ovrebo C."/>
            <person name="Racz N."/>
            <person name="Riley R."/>
            <person name="Savchenko A."/>
            <person name="Shiryaev A."/>
            <person name="Soop K."/>
            <person name="Spirin V."/>
            <person name="Szebenyi C."/>
            <person name="Tomsovsky M."/>
            <person name="Tulloss R.E."/>
            <person name="Uehling J."/>
            <person name="Grigoriev I.V."/>
            <person name="Vagvolgyi C."/>
            <person name="Papp T."/>
            <person name="Martin F.M."/>
            <person name="Miettinen O."/>
            <person name="Hibbett D.S."/>
            <person name="Nagy L.G."/>
        </authorList>
    </citation>
    <scope>NUCLEOTIDE SEQUENCE [LARGE SCALE GENOMIC DNA]</scope>
    <source>
        <strain evidence="1 2">NL-1719</strain>
    </source>
</reference>
<evidence type="ECO:0000313" key="2">
    <source>
        <dbReference type="Proteomes" id="UP000308600"/>
    </source>
</evidence>
<name>A0ACD3BAD2_9AGAR</name>
<dbReference type="Proteomes" id="UP000308600">
    <property type="component" value="Unassembled WGS sequence"/>
</dbReference>
<proteinExistence type="predicted"/>
<gene>
    <name evidence="1" type="ORF">BDN72DRAFT_955610</name>
</gene>